<dbReference type="Gene3D" id="3.50.4.10">
    <property type="entry name" value="Hepatocyte Growth Factor"/>
    <property type="match status" value="1"/>
</dbReference>
<evidence type="ECO:0000313" key="13">
    <source>
        <dbReference type="EMBL" id="KAF9890466.1"/>
    </source>
</evidence>
<evidence type="ECO:0000256" key="11">
    <source>
        <dbReference type="ARBA" id="ARBA00023136"/>
    </source>
</evidence>
<keyword evidence="9" id="KW-0735">Signal-anchor</keyword>
<organism evidence="13 14">
    <name type="scientific">Aspergillus nanangensis</name>
    <dbReference type="NCBI Taxonomy" id="2582783"/>
    <lineage>
        <taxon>Eukaryota</taxon>
        <taxon>Fungi</taxon>
        <taxon>Dikarya</taxon>
        <taxon>Ascomycota</taxon>
        <taxon>Pezizomycotina</taxon>
        <taxon>Eurotiomycetes</taxon>
        <taxon>Eurotiomycetidae</taxon>
        <taxon>Eurotiales</taxon>
        <taxon>Aspergillaceae</taxon>
        <taxon>Aspergillus</taxon>
        <taxon>Aspergillus subgen. Circumdati</taxon>
    </lineage>
</organism>
<dbReference type="EMBL" id="VCAU01000026">
    <property type="protein sequence ID" value="KAF9890466.1"/>
    <property type="molecule type" value="Genomic_DNA"/>
</dbReference>
<evidence type="ECO:0000256" key="4">
    <source>
        <dbReference type="ARBA" id="ARBA00012557"/>
    </source>
</evidence>
<keyword evidence="14" id="KW-1185">Reference proteome</keyword>
<keyword evidence="6" id="KW-0808">Transferase</keyword>
<reference evidence="13" key="1">
    <citation type="journal article" date="2019" name="Beilstein J. Org. Chem.">
        <title>Nanangenines: drimane sesquiterpenoids as the dominant metabolite cohort of a novel Australian fungus, Aspergillus nanangensis.</title>
        <authorList>
            <person name="Lacey H.J."/>
            <person name="Gilchrist C.L.M."/>
            <person name="Crombie A."/>
            <person name="Kalaitzis J.A."/>
            <person name="Vuong D."/>
            <person name="Rutledge P.J."/>
            <person name="Turner P."/>
            <person name="Pitt J.I."/>
            <person name="Lacey E."/>
            <person name="Chooi Y.H."/>
            <person name="Piggott A.M."/>
        </authorList>
    </citation>
    <scope>NUCLEOTIDE SEQUENCE</scope>
    <source>
        <strain evidence="13">MST-FP2251</strain>
    </source>
</reference>
<reference evidence="13" key="2">
    <citation type="submission" date="2020-02" db="EMBL/GenBank/DDBJ databases">
        <authorList>
            <person name="Gilchrist C.L.M."/>
            <person name="Chooi Y.-H."/>
        </authorList>
    </citation>
    <scope>NUCLEOTIDE SEQUENCE</scope>
    <source>
        <strain evidence="13">MST-FP2251</strain>
    </source>
</reference>
<protein>
    <recommendedName>
        <fullName evidence="4">N-acetylgalactosaminide beta-1,3-galactosyltransferase</fullName>
        <ecNumber evidence="4">2.4.1.122</ecNumber>
    </recommendedName>
</protein>
<dbReference type="Gene3D" id="3.90.550.50">
    <property type="match status" value="1"/>
</dbReference>
<dbReference type="PANTHER" id="PTHR23033:SF47">
    <property type="entry name" value="APPLE DOMAIN-CONTAINING PROTEIN-RELATED"/>
    <property type="match status" value="1"/>
</dbReference>
<keyword evidence="8" id="KW-0547">Nucleotide-binding</keyword>
<comment type="caution">
    <text evidence="13">The sequence shown here is derived from an EMBL/GenBank/DDBJ whole genome shotgun (WGS) entry which is preliminary data.</text>
</comment>
<dbReference type="GO" id="GO:0016020">
    <property type="term" value="C:membrane"/>
    <property type="evidence" value="ECO:0007669"/>
    <property type="project" value="UniProtKB-SubCell"/>
</dbReference>
<evidence type="ECO:0000256" key="2">
    <source>
        <dbReference type="ARBA" id="ARBA00004922"/>
    </source>
</evidence>
<keyword evidence="11" id="KW-0472">Membrane</keyword>
<evidence type="ECO:0000313" key="14">
    <source>
        <dbReference type="Proteomes" id="UP001194746"/>
    </source>
</evidence>
<sequence length="443" mass="50642">MTVFHTETRSPQRRIPWVGPLLGLLVLYLFYSQTQLSARDSGAAVPLEIPADSPLRPDDCPNLPGFEDVLVVLKTGVTEARHKIPIHLQTTLRCVPNYVLFSDFEEDIAGVHVHDVLRGVPEQVRRSHPDFDIYNRVQDGGRQALTDTDLTQDVNTPFGKPNNPGWKLDKWKFLPMIDATLRIRGDAKWYVFMEADTYFVWPNLLGWLGKFNWREPHYLGNQMQIADVLFAHGGSGFVLSQPAMRKASDLRKSEVDKWISMNDLHWAGDCVLGQLLSDAGVNLLWSWPMLQNGQPADFDPFSEGYYKTPWCYAPVAYHHLGPEQIAELWKFDRRWFRAGNDVLTYGDVFRHIIRPRLGAIQNDWDNNLDDSNGRTSISMVECRTQCIRQPDCLQYTYEDGKCWTSTGVKLGMRKPGVTSGWIETRIDATIARLGHCHQANWVI</sequence>
<dbReference type="AlphaFoldDB" id="A0AAD4CPV5"/>
<gene>
    <name evidence="13" type="ORF">FE257_005871</name>
</gene>
<evidence type="ECO:0000256" key="1">
    <source>
        <dbReference type="ARBA" id="ARBA00004606"/>
    </source>
</evidence>
<comment type="similarity">
    <text evidence="3">Belongs to the glycosyltransferase 31 family. Beta3-Gal-T subfamily.</text>
</comment>
<proteinExistence type="inferred from homology"/>
<dbReference type="PANTHER" id="PTHR23033">
    <property type="entry name" value="BETA1,3-GALACTOSYLTRANSFERASE"/>
    <property type="match status" value="1"/>
</dbReference>
<evidence type="ECO:0000256" key="6">
    <source>
        <dbReference type="ARBA" id="ARBA00022679"/>
    </source>
</evidence>
<dbReference type="EC" id="2.4.1.122" evidence="4"/>
<dbReference type="InterPro" id="IPR003378">
    <property type="entry name" value="Fringe-like_glycosylTrfase"/>
</dbReference>
<keyword evidence="5" id="KW-0328">Glycosyltransferase</keyword>
<evidence type="ECO:0000256" key="10">
    <source>
        <dbReference type="ARBA" id="ARBA00022989"/>
    </source>
</evidence>
<evidence type="ECO:0000256" key="7">
    <source>
        <dbReference type="ARBA" id="ARBA00022692"/>
    </source>
</evidence>
<comment type="subcellular location">
    <subcellularLocation>
        <location evidence="1">Membrane</location>
        <topology evidence="1">Single-pass type II membrane protein</topology>
    </subcellularLocation>
</comment>
<keyword evidence="10" id="KW-1133">Transmembrane helix</keyword>
<evidence type="ECO:0000256" key="8">
    <source>
        <dbReference type="ARBA" id="ARBA00022741"/>
    </source>
</evidence>
<accession>A0AAD4CPV5</accession>
<comment type="pathway">
    <text evidence="2">Protein modification; protein glycosylation.</text>
</comment>
<dbReference type="Pfam" id="PF02434">
    <property type="entry name" value="Fringe"/>
    <property type="match status" value="1"/>
</dbReference>
<name>A0AAD4CPV5_ASPNN</name>
<evidence type="ECO:0000256" key="9">
    <source>
        <dbReference type="ARBA" id="ARBA00022968"/>
    </source>
</evidence>
<dbReference type="Proteomes" id="UP001194746">
    <property type="component" value="Unassembled WGS sequence"/>
</dbReference>
<dbReference type="InterPro" id="IPR026050">
    <property type="entry name" value="C1GALT1/C1GALT1_chp1"/>
</dbReference>
<feature type="domain" description="Fringe-like glycosyltransferase" evidence="12">
    <location>
        <begin position="181"/>
        <end position="283"/>
    </location>
</feature>
<dbReference type="GO" id="GO:0016263">
    <property type="term" value="F:glycoprotein-N-acetylgalactosamine 3-beta-galactosyltransferase activity"/>
    <property type="evidence" value="ECO:0007669"/>
    <property type="project" value="UniProtKB-EC"/>
</dbReference>
<evidence type="ECO:0000256" key="3">
    <source>
        <dbReference type="ARBA" id="ARBA00006462"/>
    </source>
</evidence>
<evidence type="ECO:0000259" key="12">
    <source>
        <dbReference type="Pfam" id="PF02434"/>
    </source>
</evidence>
<evidence type="ECO:0000256" key="5">
    <source>
        <dbReference type="ARBA" id="ARBA00022676"/>
    </source>
</evidence>
<keyword evidence="7" id="KW-0812">Transmembrane</keyword>
<dbReference type="GO" id="GO:0000166">
    <property type="term" value="F:nucleotide binding"/>
    <property type="evidence" value="ECO:0007669"/>
    <property type="project" value="UniProtKB-KW"/>
</dbReference>